<sequence>MAASSTEKESCLFLSEWESARHEHHLCRRKHVEKELHRQQLQLQSALASLNSWLAILESRRKLMNEVAASAAAQALSELETRWRPLRLELDAEVAGWLLGAEQSYAAKLSGQAKLWAAAAPEGGTSLRQRLQALSEHLASRVVAAIRLWDESHQAAEQAWQSHHERVEEAARAISQERAPPDSWLSEVQYRERARKHVTELGLVEELLRSSAEQLETLEAQRAEYWTSLAESYRVLVEIWVTVQIGTVEAPPAPPAPPAPHSGSCCDDTSSDVPRLKLGSLEPAATLPPLPDMPTAYGAVLQRVPAAMMTPSGLFGRGSEWREGATLVLTIHGYLHLFLPDPKAKKTTENSPEENVPELVESDVKASVYAPRATKCVFQRRGQELVVDLAEQEPEPATPDASPPAGGGAAGVLRKWWGGKGEPWNQAV</sequence>
<dbReference type="EMBL" id="CAXAMN010025028">
    <property type="protein sequence ID" value="CAK9091996.1"/>
    <property type="molecule type" value="Genomic_DNA"/>
</dbReference>
<protein>
    <submittedName>
        <fullName evidence="2">Uncharacterized protein</fullName>
    </submittedName>
</protein>
<reference evidence="2 3" key="1">
    <citation type="submission" date="2024-02" db="EMBL/GenBank/DDBJ databases">
        <authorList>
            <person name="Chen Y."/>
            <person name="Shah S."/>
            <person name="Dougan E. K."/>
            <person name="Thang M."/>
            <person name="Chan C."/>
        </authorList>
    </citation>
    <scope>NUCLEOTIDE SEQUENCE [LARGE SCALE GENOMIC DNA]</scope>
</reference>
<accession>A0ABP0QUR5</accession>
<feature type="region of interest" description="Disordered" evidence="1">
    <location>
        <begin position="390"/>
        <end position="428"/>
    </location>
</feature>
<gene>
    <name evidence="2" type="ORF">CCMP2556_LOCUS44077</name>
</gene>
<evidence type="ECO:0000313" key="3">
    <source>
        <dbReference type="Proteomes" id="UP001642484"/>
    </source>
</evidence>
<feature type="compositionally biased region" description="Pro residues" evidence="1">
    <location>
        <begin position="251"/>
        <end position="260"/>
    </location>
</feature>
<evidence type="ECO:0000313" key="2">
    <source>
        <dbReference type="EMBL" id="CAK9091996.1"/>
    </source>
</evidence>
<comment type="caution">
    <text evidence="2">The sequence shown here is derived from an EMBL/GenBank/DDBJ whole genome shotgun (WGS) entry which is preliminary data.</text>
</comment>
<feature type="region of interest" description="Disordered" evidence="1">
    <location>
        <begin position="251"/>
        <end position="275"/>
    </location>
</feature>
<proteinExistence type="predicted"/>
<keyword evidence="3" id="KW-1185">Reference proteome</keyword>
<evidence type="ECO:0000256" key="1">
    <source>
        <dbReference type="SAM" id="MobiDB-lite"/>
    </source>
</evidence>
<dbReference type="Proteomes" id="UP001642484">
    <property type="component" value="Unassembled WGS sequence"/>
</dbReference>
<organism evidence="2 3">
    <name type="scientific">Durusdinium trenchii</name>
    <dbReference type="NCBI Taxonomy" id="1381693"/>
    <lineage>
        <taxon>Eukaryota</taxon>
        <taxon>Sar</taxon>
        <taxon>Alveolata</taxon>
        <taxon>Dinophyceae</taxon>
        <taxon>Suessiales</taxon>
        <taxon>Symbiodiniaceae</taxon>
        <taxon>Durusdinium</taxon>
    </lineage>
</organism>
<name>A0ABP0QUR5_9DINO</name>